<name>A0AAN9LC27_CANGL</name>
<feature type="transmembrane region" description="Helical" evidence="9">
    <location>
        <begin position="192"/>
        <end position="213"/>
    </location>
</feature>
<gene>
    <name evidence="10" type="ORF">VNO77_24668</name>
</gene>
<feature type="transmembrane region" description="Helical" evidence="9">
    <location>
        <begin position="12"/>
        <end position="34"/>
    </location>
</feature>
<evidence type="ECO:0008006" key="12">
    <source>
        <dbReference type="Google" id="ProtNLM"/>
    </source>
</evidence>
<evidence type="ECO:0000256" key="4">
    <source>
        <dbReference type="ARBA" id="ARBA00022597"/>
    </source>
</evidence>
<comment type="similarity">
    <text evidence="2">Belongs to the SWEET sugar transporter family.</text>
</comment>
<dbReference type="Proteomes" id="UP001367508">
    <property type="component" value="Unassembled WGS sequence"/>
</dbReference>
<dbReference type="Gene3D" id="1.20.1280.290">
    <property type="match status" value="2"/>
</dbReference>
<keyword evidence="4" id="KW-0762">Sugar transport</keyword>
<reference evidence="10 11" key="1">
    <citation type="submission" date="2024-01" db="EMBL/GenBank/DDBJ databases">
        <title>The genomes of 5 underutilized Papilionoideae crops provide insights into root nodulation and disease resistanc.</title>
        <authorList>
            <person name="Jiang F."/>
        </authorList>
    </citation>
    <scope>NUCLEOTIDE SEQUENCE [LARGE SCALE GENOMIC DNA]</scope>
    <source>
        <strain evidence="10">LVBAO_FW01</strain>
        <tissue evidence="10">Leaves</tissue>
    </source>
</reference>
<dbReference type="GO" id="GO:0051119">
    <property type="term" value="F:sugar transmembrane transporter activity"/>
    <property type="evidence" value="ECO:0007669"/>
    <property type="project" value="InterPro"/>
</dbReference>
<accession>A0AAN9LC27</accession>
<evidence type="ECO:0000313" key="11">
    <source>
        <dbReference type="Proteomes" id="UP001367508"/>
    </source>
</evidence>
<evidence type="ECO:0000256" key="8">
    <source>
        <dbReference type="ARBA" id="ARBA00023136"/>
    </source>
</evidence>
<evidence type="ECO:0000256" key="1">
    <source>
        <dbReference type="ARBA" id="ARBA00004127"/>
    </source>
</evidence>
<evidence type="ECO:0000256" key="5">
    <source>
        <dbReference type="ARBA" id="ARBA00022692"/>
    </source>
</evidence>
<keyword evidence="6" id="KW-0677">Repeat</keyword>
<comment type="subcellular location">
    <subcellularLocation>
        <location evidence="1">Endomembrane system</location>
        <topology evidence="1">Multi-pass membrane protein</topology>
    </subcellularLocation>
</comment>
<evidence type="ECO:0000256" key="2">
    <source>
        <dbReference type="ARBA" id="ARBA00007809"/>
    </source>
</evidence>
<dbReference type="PANTHER" id="PTHR10791:SF159">
    <property type="entry name" value="BIDIRECTIONAL SUGAR TRANSPORTER SWEET5"/>
    <property type="match status" value="1"/>
</dbReference>
<dbReference type="InterPro" id="IPR004316">
    <property type="entry name" value="SWEET_rpt"/>
</dbReference>
<feature type="transmembrane region" description="Helical" evidence="9">
    <location>
        <begin position="164"/>
        <end position="186"/>
    </location>
</feature>
<dbReference type="FunFam" id="1.20.1280.290:FF:000001">
    <property type="entry name" value="Bidirectional sugar transporter SWEET"/>
    <property type="match status" value="1"/>
</dbReference>
<keyword evidence="11" id="KW-1185">Reference proteome</keyword>
<keyword evidence="8 9" id="KW-0472">Membrane</keyword>
<dbReference type="EMBL" id="JAYMYQ010000005">
    <property type="protein sequence ID" value="KAK7330473.1"/>
    <property type="molecule type" value="Genomic_DNA"/>
</dbReference>
<evidence type="ECO:0000256" key="3">
    <source>
        <dbReference type="ARBA" id="ARBA00022448"/>
    </source>
</evidence>
<proteinExistence type="inferred from homology"/>
<organism evidence="10 11">
    <name type="scientific">Canavalia gladiata</name>
    <name type="common">Sword bean</name>
    <name type="synonym">Dolichos gladiatus</name>
    <dbReference type="NCBI Taxonomy" id="3824"/>
    <lineage>
        <taxon>Eukaryota</taxon>
        <taxon>Viridiplantae</taxon>
        <taxon>Streptophyta</taxon>
        <taxon>Embryophyta</taxon>
        <taxon>Tracheophyta</taxon>
        <taxon>Spermatophyta</taxon>
        <taxon>Magnoliopsida</taxon>
        <taxon>eudicotyledons</taxon>
        <taxon>Gunneridae</taxon>
        <taxon>Pentapetalae</taxon>
        <taxon>rosids</taxon>
        <taxon>fabids</taxon>
        <taxon>Fabales</taxon>
        <taxon>Fabaceae</taxon>
        <taxon>Papilionoideae</taxon>
        <taxon>50 kb inversion clade</taxon>
        <taxon>NPAAA clade</taxon>
        <taxon>indigoferoid/millettioid clade</taxon>
        <taxon>Phaseoleae</taxon>
        <taxon>Canavalia</taxon>
    </lineage>
</organism>
<dbReference type="InterPro" id="IPR047664">
    <property type="entry name" value="SWEET"/>
</dbReference>
<evidence type="ECO:0000313" key="10">
    <source>
        <dbReference type="EMBL" id="KAK7330473.1"/>
    </source>
</evidence>
<sequence length="229" mass="26058">MVSADTIRTAVGVLGNIISFCLFMSPTPTFISIYRTKSVQDYRPDPYIVTMMNCATWAFYGMPLVTDHNILVLTINAFGLVVETLYTLVFVIYSPWNKRRRILLIVLAEVIFLALLVFIVLFFFHEIKQRKLIVGIVALVFNILMYFSPLTVMKRVIQTKSVKYMPLLLSVAGVANSLIWTSYAFLKWDPFVAIPNSLGAVSGLTQLVLYCIYYKTTNWDEESPQHGSL</sequence>
<keyword evidence="7 9" id="KW-1133">Transmembrane helix</keyword>
<feature type="transmembrane region" description="Helical" evidence="9">
    <location>
        <begin position="131"/>
        <end position="152"/>
    </location>
</feature>
<protein>
    <recommendedName>
        <fullName evidence="12">Bidirectional sugar transporter SWEET</fullName>
    </recommendedName>
</protein>
<evidence type="ECO:0000256" key="6">
    <source>
        <dbReference type="ARBA" id="ARBA00022737"/>
    </source>
</evidence>
<feature type="transmembrane region" description="Helical" evidence="9">
    <location>
        <begin position="70"/>
        <end position="93"/>
    </location>
</feature>
<keyword evidence="5 9" id="KW-0812">Transmembrane</keyword>
<keyword evidence="3" id="KW-0813">Transport</keyword>
<dbReference type="Pfam" id="PF03083">
    <property type="entry name" value="MtN3_slv"/>
    <property type="match status" value="2"/>
</dbReference>
<dbReference type="GO" id="GO:0012505">
    <property type="term" value="C:endomembrane system"/>
    <property type="evidence" value="ECO:0007669"/>
    <property type="project" value="UniProtKB-SubCell"/>
</dbReference>
<dbReference type="GO" id="GO:0016020">
    <property type="term" value="C:membrane"/>
    <property type="evidence" value="ECO:0007669"/>
    <property type="project" value="InterPro"/>
</dbReference>
<evidence type="ECO:0000256" key="7">
    <source>
        <dbReference type="ARBA" id="ARBA00022989"/>
    </source>
</evidence>
<dbReference type="AlphaFoldDB" id="A0AAN9LC27"/>
<feature type="transmembrane region" description="Helical" evidence="9">
    <location>
        <begin position="102"/>
        <end position="125"/>
    </location>
</feature>
<dbReference type="FunFam" id="1.20.1280.290:FF:000002">
    <property type="entry name" value="Bidirectional sugar transporter SWEET"/>
    <property type="match status" value="1"/>
</dbReference>
<dbReference type="PANTHER" id="PTHR10791">
    <property type="entry name" value="RAG1-ACTIVATING PROTEIN 1"/>
    <property type="match status" value="1"/>
</dbReference>
<comment type="caution">
    <text evidence="10">The sequence shown here is derived from an EMBL/GenBank/DDBJ whole genome shotgun (WGS) entry which is preliminary data.</text>
</comment>
<dbReference type="GO" id="GO:0051260">
    <property type="term" value="P:protein homooligomerization"/>
    <property type="evidence" value="ECO:0007669"/>
    <property type="project" value="UniProtKB-ARBA"/>
</dbReference>
<evidence type="ECO:0000256" key="9">
    <source>
        <dbReference type="SAM" id="Phobius"/>
    </source>
</evidence>